<evidence type="ECO:0000256" key="2">
    <source>
        <dbReference type="ARBA" id="ARBA00022692"/>
    </source>
</evidence>
<feature type="transmembrane region" description="Helical" evidence="5">
    <location>
        <begin position="91"/>
        <end position="118"/>
    </location>
</feature>
<dbReference type="RefSeq" id="WP_095605975.1">
    <property type="nucleotide sequence ID" value="NZ_NSKE01000004.1"/>
</dbReference>
<reference evidence="6 7" key="1">
    <citation type="submission" date="2017-08" db="EMBL/GenBank/DDBJ databases">
        <title>Aliifodinibius alkalisoli sp. nov., isolated from saline alkaline soil.</title>
        <authorList>
            <person name="Liu D."/>
            <person name="Zhang G."/>
        </authorList>
    </citation>
    <scope>NUCLEOTIDE SEQUENCE [LARGE SCALE GENOMIC DNA]</scope>
    <source>
        <strain evidence="6 7">WN023</strain>
    </source>
</reference>
<keyword evidence="4 5" id="KW-0472">Membrane</keyword>
<keyword evidence="3 5" id="KW-1133">Transmembrane helix</keyword>
<keyword evidence="2 5" id="KW-0812">Transmembrane</keyword>
<comment type="subcellular location">
    <subcellularLocation>
        <location evidence="1">Endomembrane system</location>
        <topology evidence="1">Multi-pass membrane protein</topology>
    </subcellularLocation>
</comment>
<organism evidence="6 7">
    <name type="scientific">Fodinibius salipaludis</name>
    <dbReference type="NCBI Taxonomy" id="2032627"/>
    <lineage>
        <taxon>Bacteria</taxon>
        <taxon>Pseudomonadati</taxon>
        <taxon>Balneolota</taxon>
        <taxon>Balneolia</taxon>
        <taxon>Balneolales</taxon>
        <taxon>Balneolaceae</taxon>
        <taxon>Fodinibius</taxon>
    </lineage>
</organism>
<comment type="caution">
    <text evidence="6">The sequence shown here is derived from an EMBL/GenBank/DDBJ whole genome shotgun (WGS) entry which is preliminary data.</text>
</comment>
<dbReference type="PANTHER" id="PTHR12714:SF24">
    <property type="entry name" value="SLR1182 PROTEIN"/>
    <property type="match status" value="1"/>
</dbReference>
<dbReference type="Gene3D" id="1.20.120.1630">
    <property type="match status" value="1"/>
</dbReference>
<dbReference type="Pfam" id="PF04191">
    <property type="entry name" value="PEMT"/>
    <property type="match status" value="1"/>
</dbReference>
<dbReference type="EMBL" id="NSKE01000004">
    <property type="protein sequence ID" value="PAU94434.1"/>
    <property type="molecule type" value="Genomic_DNA"/>
</dbReference>
<evidence type="ECO:0000256" key="1">
    <source>
        <dbReference type="ARBA" id="ARBA00004127"/>
    </source>
</evidence>
<gene>
    <name evidence="6" type="ORF">CK503_06430</name>
</gene>
<dbReference type="InterPro" id="IPR007318">
    <property type="entry name" value="Phopholipid_MeTrfase"/>
</dbReference>
<feature type="transmembrane region" description="Helical" evidence="5">
    <location>
        <begin position="7"/>
        <end position="24"/>
    </location>
</feature>
<keyword evidence="6" id="KW-0808">Transferase</keyword>
<name>A0A2A2GBS7_9BACT</name>
<sequence>MKLALKIPPAVVTLIIAAVMWWIGNNLDFSRVIFDPLLWVSFIFLGIGGGIGLLGLVAFYKASTSIDPHKPKKASNLVTNGIYSISRNPMYLGLLMILIGYGFYLGNILVFIMIPLFVGYMNRFQIIPEERVMEEKFDDEFHRYKSEVRRWF</sequence>
<dbReference type="OrthoDB" id="9809773at2"/>
<dbReference type="Proteomes" id="UP000218831">
    <property type="component" value="Unassembled WGS sequence"/>
</dbReference>
<dbReference type="GO" id="GO:0032259">
    <property type="term" value="P:methylation"/>
    <property type="evidence" value="ECO:0007669"/>
    <property type="project" value="UniProtKB-KW"/>
</dbReference>
<keyword evidence="6" id="KW-0489">Methyltransferase</keyword>
<evidence type="ECO:0000313" key="6">
    <source>
        <dbReference type="EMBL" id="PAU94434.1"/>
    </source>
</evidence>
<evidence type="ECO:0000313" key="7">
    <source>
        <dbReference type="Proteomes" id="UP000218831"/>
    </source>
</evidence>
<dbReference type="GO" id="GO:0012505">
    <property type="term" value="C:endomembrane system"/>
    <property type="evidence" value="ECO:0007669"/>
    <property type="project" value="UniProtKB-SubCell"/>
</dbReference>
<protein>
    <submittedName>
        <fullName evidence="6">Protein-S-isoprenylcysteine methyltransferase</fullName>
    </submittedName>
</protein>
<dbReference type="GO" id="GO:0008168">
    <property type="term" value="F:methyltransferase activity"/>
    <property type="evidence" value="ECO:0007669"/>
    <property type="project" value="UniProtKB-KW"/>
</dbReference>
<dbReference type="PANTHER" id="PTHR12714">
    <property type="entry name" value="PROTEIN-S ISOPRENYLCYSTEINE O-METHYLTRANSFERASE"/>
    <property type="match status" value="1"/>
</dbReference>
<keyword evidence="7" id="KW-1185">Reference proteome</keyword>
<feature type="transmembrane region" description="Helical" evidence="5">
    <location>
        <begin position="36"/>
        <end position="60"/>
    </location>
</feature>
<proteinExistence type="predicted"/>
<evidence type="ECO:0000256" key="4">
    <source>
        <dbReference type="ARBA" id="ARBA00023136"/>
    </source>
</evidence>
<evidence type="ECO:0000256" key="3">
    <source>
        <dbReference type="ARBA" id="ARBA00022989"/>
    </source>
</evidence>
<evidence type="ECO:0000256" key="5">
    <source>
        <dbReference type="SAM" id="Phobius"/>
    </source>
</evidence>
<accession>A0A2A2GBS7</accession>
<dbReference type="AlphaFoldDB" id="A0A2A2GBS7"/>